<keyword evidence="10 12" id="KW-0238">DNA-binding</keyword>
<comment type="domain">
    <text evidence="12">Contains an N-terminal zinc-binding domain, a central core domain that contains the primase activity, and a C-terminal DnaB-binding domain.</text>
</comment>
<dbReference type="RefSeq" id="WP_172568417.1">
    <property type="nucleotide sequence ID" value="NZ_JAGRYT010000009.1"/>
</dbReference>
<dbReference type="InterPro" id="IPR050219">
    <property type="entry name" value="DnaG_primase"/>
</dbReference>
<comment type="similarity">
    <text evidence="12">Belongs to the DnaG primase family.</text>
</comment>
<dbReference type="SMART" id="SM00766">
    <property type="entry name" value="DnaG_DnaB_bind"/>
    <property type="match status" value="1"/>
</dbReference>
<keyword evidence="3 12" id="KW-0808">Transferase</keyword>
<dbReference type="InterPro" id="IPR002694">
    <property type="entry name" value="Znf_CHC2"/>
</dbReference>
<dbReference type="Gene3D" id="3.40.1360.10">
    <property type="match status" value="1"/>
</dbReference>
<dbReference type="Gene3D" id="1.20.50.20">
    <property type="entry name" value="DnaG, RNA polymerase domain, helical bundle"/>
    <property type="match status" value="1"/>
</dbReference>
<dbReference type="Pfam" id="PF08278">
    <property type="entry name" value="DnaG_DnaB_bind"/>
    <property type="match status" value="1"/>
</dbReference>
<keyword evidence="9" id="KW-0460">Magnesium</keyword>
<name>A0ABS6DGP4_9ENTR</name>
<dbReference type="InterPro" id="IPR037068">
    <property type="entry name" value="DNA_primase_core_N_sf"/>
</dbReference>
<keyword evidence="7 12" id="KW-0863">Zinc-finger</keyword>
<evidence type="ECO:0000256" key="12">
    <source>
        <dbReference type="HAMAP-Rule" id="MF_00974"/>
    </source>
</evidence>
<comment type="caution">
    <text evidence="14">The sequence shown here is derived from an EMBL/GenBank/DDBJ whole genome shotgun (WGS) entry which is preliminary data.</text>
</comment>
<dbReference type="EC" id="2.7.7.101" evidence="12"/>
<dbReference type="InterPro" id="IPR034151">
    <property type="entry name" value="TOPRIM_DnaG_bac"/>
</dbReference>
<keyword evidence="2 12" id="KW-0639">Primosome</keyword>
<proteinExistence type="inferred from homology"/>
<evidence type="ECO:0000256" key="9">
    <source>
        <dbReference type="ARBA" id="ARBA00022842"/>
    </source>
</evidence>
<gene>
    <name evidence="12 14" type="primary">dnaG</name>
    <name evidence="14" type="ORF">KC222_08350</name>
</gene>
<comment type="function">
    <text evidence="12">RNA polymerase that catalyzes the synthesis of short RNA molecules used as primers for DNA polymerase during DNA replication.</text>
</comment>
<dbReference type="Gene3D" id="1.10.860.10">
    <property type="entry name" value="DNAb Helicase, Chain A"/>
    <property type="match status" value="1"/>
</dbReference>
<dbReference type="InterPro" id="IPR019475">
    <property type="entry name" value="DNA_primase_DnaB-bd"/>
</dbReference>
<evidence type="ECO:0000256" key="6">
    <source>
        <dbReference type="ARBA" id="ARBA00022723"/>
    </source>
</evidence>
<dbReference type="SMART" id="SM00493">
    <property type="entry name" value="TOPRIM"/>
    <property type="match status" value="1"/>
</dbReference>
<evidence type="ECO:0000256" key="8">
    <source>
        <dbReference type="ARBA" id="ARBA00022833"/>
    </source>
</evidence>
<evidence type="ECO:0000256" key="3">
    <source>
        <dbReference type="ARBA" id="ARBA00022679"/>
    </source>
</evidence>
<dbReference type="Gene3D" id="3.90.980.10">
    <property type="entry name" value="DNA primase, catalytic core, N-terminal domain"/>
    <property type="match status" value="1"/>
</dbReference>
<reference evidence="15" key="1">
    <citation type="submission" date="2023-07" db="EMBL/GenBank/DDBJ databases">
        <title>Cedecea davisae an AmpC producer and its therapeutic implications.</title>
        <authorList>
            <person name="Notter J."/>
        </authorList>
    </citation>
    <scope>NUCLEOTIDE SEQUENCE [LARGE SCALE GENOMIC DNA]</scope>
    <source>
        <strain evidence="15">1</strain>
    </source>
</reference>
<evidence type="ECO:0000256" key="5">
    <source>
        <dbReference type="ARBA" id="ARBA00022705"/>
    </source>
</evidence>
<comment type="catalytic activity">
    <reaction evidence="12">
        <text>ssDNA + n NTP = ssDNA/pppN(pN)n-1 hybrid + (n-1) diphosphate.</text>
        <dbReference type="EC" id="2.7.7.101"/>
    </reaction>
</comment>
<dbReference type="SUPFAM" id="SSF56731">
    <property type="entry name" value="DNA primase core"/>
    <property type="match status" value="1"/>
</dbReference>
<dbReference type="EMBL" id="JAGRYU010000011">
    <property type="protein sequence ID" value="MBU4682021.1"/>
    <property type="molecule type" value="Genomic_DNA"/>
</dbReference>
<evidence type="ECO:0000313" key="15">
    <source>
        <dbReference type="Proteomes" id="UP000686327"/>
    </source>
</evidence>
<dbReference type="PANTHER" id="PTHR30313">
    <property type="entry name" value="DNA PRIMASE"/>
    <property type="match status" value="1"/>
</dbReference>
<evidence type="ECO:0000256" key="2">
    <source>
        <dbReference type="ARBA" id="ARBA00022515"/>
    </source>
</evidence>
<dbReference type="PANTHER" id="PTHR30313:SF2">
    <property type="entry name" value="DNA PRIMASE"/>
    <property type="match status" value="1"/>
</dbReference>
<dbReference type="Pfam" id="PF13155">
    <property type="entry name" value="Toprim_2"/>
    <property type="match status" value="1"/>
</dbReference>
<dbReference type="SUPFAM" id="SSF57783">
    <property type="entry name" value="Zinc beta-ribbon"/>
    <property type="match status" value="1"/>
</dbReference>
<feature type="domain" description="Toprim" evidence="13">
    <location>
        <begin position="259"/>
        <end position="341"/>
    </location>
</feature>
<dbReference type="InterPro" id="IPR013173">
    <property type="entry name" value="DNA_primase_DnaG_DnaB-bd_dom"/>
</dbReference>
<evidence type="ECO:0000256" key="11">
    <source>
        <dbReference type="ARBA" id="ARBA00023163"/>
    </source>
</evidence>
<evidence type="ECO:0000259" key="13">
    <source>
        <dbReference type="PROSITE" id="PS50880"/>
    </source>
</evidence>
<organism evidence="14 15">
    <name type="scientific">Cedecea davisae</name>
    <dbReference type="NCBI Taxonomy" id="158484"/>
    <lineage>
        <taxon>Bacteria</taxon>
        <taxon>Pseudomonadati</taxon>
        <taxon>Pseudomonadota</taxon>
        <taxon>Gammaproteobacteria</taxon>
        <taxon>Enterobacterales</taxon>
        <taxon>Enterobacteriaceae</taxon>
        <taxon>Cedecea</taxon>
    </lineage>
</organism>
<sequence>MAGRIPRVFINDLIARTDIVDLIDARVKLKKQGKNYHACCPFHNEKTPSFTVNGDKQFYHCFGCGAHGNALDFLMNYDKLEFVESVEELATMHNLEVPYEAGNGPSQIERHQRQSLYQLMDGLNAFYQQSLKLPAAEPARQYLGKRGLSDEVIAHFAIGYAPPGWDNALKRFGGNSENRQALTDAGMLVTNDKGRSYDRFRERVMFPIRDKRGRVIGFGGRVLGDGMPKYLNSPETEIFHKGRQLYGLYEAQQSQPEPARLLVVEGYMDVVALAQYGISYAVASLGTSTTADHIQLLFRVTDNVVCCYDGDRAGRDAAWRALETALPYMTDGRQLRFMFLPDGEDPDTLVRKEGKEAFETRMEQAQPLSTFLFNSLMPQVDLSTPDGRARLSTLALPLISQVPGETLRIYLRQQLGNKLGILDDSQLEKLMPKQVDGVTPRPAPQLKRTTMRILIGLLVQNPELAPLVPPLSGLDAAKLPGLTLFSDLVNACLAQPGLTTGQLLEQYRGTNEAATLEKLSAWDDIADREIAEKTFTDSLDHLFDSALELRFEELMARSRTEGLTPAEREEVRVITESRAKK</sequence>
<dbReference type="InterPro" id="IPR013264">
    <property type="entry name" value="DNAG_N"/>
</dbReference>
<accession>A0ABS6DGP4</accession>
<dbReference type="Pfam" id="PF10410">
    <property type="entry name" value="DnaB_bind"/>
    <property type="match status" value="1"/>
</dbReference>
<dbReference type="InterPro" id="IPR006171">
    <property type="entry name" value="TOPRIM_dom"/>
</dbReference>
<dbReference type="SUPFAM" id="SSF117023">
    <property type="entry name" value="DNA primase DnaG, C-terminal domain"/>
    <property type="match status" value="1"/>
</dbReference>
<keyword evidence="11 12" id="KW-0804">Transcription</keyword>
<dbReference type="Proteomes" id="UP000686327">
    <property type="component" value="Unassembled WGS sequence"/>
</dbReference>
<dbReference type="InterPro" id="IPR006295">
    <property type="entry name" value="DNA_primase_DnaG"/>
</dbReference>
<evidence type="ECO:0000256" key="4">
    <source>
        <dbReference type="ARBA" id="ARBA00022695"/>
    </source>
</evidence>
<dbReference type="PROSITE" id="PS50880">
    <property type="entry name" value="TOPRIM"/>
    <property type="match status" value="1"/>
</dbReference>
<keyword evidence="6 12" id="KW-0479">Metal-binding</keyword>
<protein>
    <recommendedName>
        <fullName evidence="12">DNA primase</fullName>
        <ecNumber evidence="12">2.7.7.101</ecNumber>
    </recommendedName>
</protein>
<dbReference type="SMART" id="SM00400">
    <property type="entry name" value="ZnF_CHCC"/>
    <property type="match status" value="1"/>
</dbReference>
<keyword evidence="1 12" id="KW-0240">DNA-directed RNA polymerase</keyword>
<keyword evidence="5 12" id="KW-0235">DNA replication</keyword>
<dbReference type="InterPro" id="IPR030846">
    <property type="entry name" value="DnaG_bac"/>
</dbReference>
<evidence type="ECO:0000256" key="7">
    <source>
        <dbReference type="ARBA" id="ARBA00022771"/>
    </source>
</evidence>
<comment type="subunit">
    <text evidence="12">Monomer. Interacts with DnaB.</text>
</comment>
<dbReference type="Pfam" id="PF08275">
    <property type="entry name" value="DNAG_N"/>
    <property type="match status" value="1"/>
</dbReference>
<dbReference type="Pfam" id="PF01807">
    <property type="entry name" value="Zn_ribbon_DnaG"/>
    <property type="match status" value="1"/>
</dbReference>
<dbReference type="Gene3D" id="3.90.580.10">
    <property type="entry name" value="Zinc finger, CHC2-type domain"/>
    <property type="match status" value="1"/>
</dbReference>
<evidence type="ECO:0000313" key="14">
    <source>
        <dbReference type="EMBL" id="MBU4682021.1"/>
    </source>
</evidence>
<comment type="cofactor">
    <cofactor evidence="12">
        <name>Zn(2+)</name>
        <dbReference type="ChEBI" id="CHEBI:29105"/>
    </cofactor>
    <text evidence="12">Binds 1 zinc ion per monomer.</text>
</comment>
<evidence type="ECO:0000256" key="10">
    <source>
        <dbReference type="ARBA" id="ARBA00023125"/>
    </source>
</evidence>
<dbReference type="HAMAP" id="MF_00974">
    <property type="entry name" value="DNA_primase_DnaG"/>
    <property type="match status" value="1"/>
</dbReference>
<dbReference type="CDD" id="cd03364">
    <property type="entry name" value="TOPRIM_DnaG_primases"/>
    <property type="match status" value="1"/>
</dbReference>
<dbReference type="GO" id="GO:0016779">
    <property type="term" value="F:nucleotidyltransferase activity"/>
    <property type="evidence" value="ECO:0007669"/>
    <property type="project" value="UniProtKB-KW"/>
</dbReference>
<feature type="zinc finger region" description="CHC2-type" evidence="12">
    <location>
        <begin position="40"/>
        <end position="64"/>
    </location>
</feature>
<dbReference type="NCBIfam" id="TIGR01391">
    <property type="entry name" value="dnaG"/>
    <property type="match status" value="1"/>
</dbReference>
<keyword evidence="4 12" id="KW-0548">Nucleotidyltransferase</keyword>
<evidence type="ECO:0000256" key="1">
    <source>
        <dbReference type="ARBA" id="ARBA00022478"/>
    </source>
</evidence>
<keyword evidence="15" id="KW-1185">Reference proteome</keyword>
<dbReference type="InterPro" id="IPR036977">
    <property type="entry name" value="DNA_primase_Znf_CHC2"/>
</dbReference>
<dbReference type="InterPro" id="IPR016136">
    <property type="entry name" value="DNA_helicase_N/primase_C"/>
</dbReference>
<keyword evidence="8 12" id="KW-0862">Zinc</keyword>